<sequence>MLELSRQNSGSVKKQFDAYKKRNKSKVIEPVSELPFNDNADNTAPTLSHDTPAPRTPAPATKRKRRNSAVTANTPPKKLKRDYGRSGWVPKVGDWKCELGGFWNKPVEMYCGGRAEGEHEFKACRDELDLDTKIKQHDDGLYEKYRE</sequence>
<feature type="compositionally biased region" description="Polar residues" evidence="1">
    <location>
        <begin position="39"/>
        <end position="49"/>
    </location>
</feature>
<organism evidence="2 3">
    <name type="scientific">Didymella pomorum</name>
    <dbReference type="NCBI Taxonomy" id="749634"/>
    <lineage>
        <taxon>Eukaryota</taxon>
        <taxon>Fungi</taxon>
        <taxon>Dikarya</taxon>
        <taxon>Ascomycota</taxon>
        <taxon>Pezizomycotina</taxon>
        <taxon>Dothideomycetes</taxon>
        <taxon>Pleosporomycetidae</taxon>
        <taxon>Pleosporales</taxon>
        <taxon>Pleosporineae</taxon>
        <taxon>Didymellaceae</taxon>
        <taxon>Didymella</taxon>
    </lineage>
</organism>
<evidence type="ECO:0000313" key="3">
    <source>
        <dbReference type="Proteomes" id="UP001140510"/>
    </source>
</evidence>
<evidence type="ECO:0000256" key="1">
    <source>
        <dbReference type="SAM" id="MobiDB-lite"/>
    </source>
</evidence>
<keyword evidence="3" id="KW-1185">Reference proteome</keyword>
<comment type="caution">
    <text evidence="2">The sequence shown here is derived from an EMBL/GenBank/DDBJ whole genome shotgun (WGS) entry which is preliminary data.</text>
</comment>
<evidence type="ECO:0000313" key="2">
    <source>
        <dbReference type="EMBL" id="KAJ4405072.1"/>
    </source>
</evidence>
<feature type="compositionally biased region" description="Polar residues" evidence="1">
    <location>
        <begin position="1"/>
        <end position="12"/>
    </location>
</feature>
<dbReference type="Proteomes" id="UP001140510">
    <property type="component" value="Unassembled WGS sequence"/>
</dbReference>
<dbReference type="EMBL" id="JAPEVA010000037">
    <property type="protein sequence ID" value="KAJ4405072.1"/>
    <property type="molecule type" value="Genomic_DNA"/>
</dbReference>
<proteinExistence type="predicted"/>
<reference evidence="2" key="1">
    <citation type="submission" date="2022-10" db="EMBL/GenBank/DDBJ databases">
        <title>Tapping the CABI collections for fungal endophytes: first genome assemblies for Collariella, Neodidymelliopsis, Ascochyta clinopodiicola, Didymella pomorum, Didymosphaeria variabile, Neocosmospora piperis and Neocucurbitaria cava.</title>
        <authorList>
            <person name="Hill R."/>
        </authorList>
    </citation>
    <scope>NUCLEOTIDE SEQUENCE</scope>
    <source>
        <strain evidence="2">IMI 355091</strain>
    </source>
</reference>
<gene>
    <name evidence="2" type="ORF">N0V91_005434</name>
</gene>
<feature type="region of interest" description="Disordered" evidence="1">
    <location>
        <begin position="1"/>
        <end position="88"/>
    </location>
</feature>
<accession>A0A9W9D767</accession>
<protein>
    <submittedName>
        <fullName evidence="2">Uncharacterized protein</fullName>
    </submittedName>
</protein>
<dbReference type="AlphaFoldDB" id="A0A9W9D767"/>
<name>A0A9W9D767_9PLEO</name>